<proteinExistence type="predicted"/>
<accession>A0A0L0G7R8</accession>
<evidence type="ECO:0000313" key="1">
    <source>
        <dbReference type="EMBL" id="KNC84969.1"/>
    </source>
</evidence>
<reference evidence="1 2" key="1">
    <citation type="submission" date="2011-02" db="EMBL/GenBank/DDBJ databases">
        <title>The Genome Sequence of Sphaeroforma arctica JP610.</title>
        <authorList>
            <consortium name="The Broad Institute Genome Sequencing Platform"/>
            <person name="Russ C."/>
            <person name="Cuomo C."/>
            <person name="Young S.K."/>
            <person name="Zeng Q."/>
            <person name="Gargeya S."/>
            <person name="Alvarado L."/>
            <person name="Berlin A."/>
            <person name="Chapman S.B."/>
            <person name="Chen Z."/>
            <person name="Freedman E."/>
            <person name="Gellesch M."/>
            <person name="Goldberg J."/>
            <person name="Griggs A."/>
            <person name="Gujja S."/>
            <person name="Heilman E."/>
            <person name="Heiman D."/>
            <person name="Howarth C."/>
            <person name="Mehta T."/>
            <person name="Neiman D."/>
            <person name="Pearson M."/>
            <person name="Roberts A."/>
            <person name="Saif S."/>
            <person name="Shea T."/>
            <person name="Shenoy N."/>
            <person name="Sisk P."/>
            <person name="Stolte C."/>
            <person name="Sykes S."/>
            <person name="White J."/>
            <person name="Yandava C."/>
            <person name="Burger G."/>
            <person name="Gray M.W."/>
            <person name="Holland P.W.H."/>
            <person name="King N."/>
            <person name="Lang F.B.F."/>
            <person name="Roger A.J."/>
            <person name="Ruiz-Trillo I."/>
            <person name="Haas B."/>
            <person name="Nusbaum C."/>
            <person name="Birren B."/>
        </authorList>
    </citation>
    <scope>NUCLEOTIDE SEQUENCE [LARGE SCALE GENOMIC DNA]</scope>
    <source>
        <strain evidence="1 2">JP610</strain>
    </source>
</reference>
<keyword evidence="2" id="KW-1185">Reference proteome</keyword>
<dbReference type="AlphaFoldDB" id="A0A0L0G7R8"/>
<dbReference type="GeneID" id="25903328"/>
<dbReference type="Proteomes" id="UP000054560">
    <property type="component" value="Unassembled WGS sequence"/>
</dbReference>
<sequence length="210" mass="22267">MLTTPGSYTIPIDWATDLSKGTKSVPFISPCFPDVATRSNAPTASISIPTSSSPSVASHPPASNIVSKAVLSSAVPSAQPVFPPGPPDSSDPSICALVPTLAPTCHLSDAPADNFIYGSDADDVHPAVAPSFKHKTTLSLLDAINSLDPKLPESVKQAQAQKEWPNWEAAIYKEHAVDDRNQLADLIPTADVPHDARIIHSKHVFNIEHD</sequence>
<name>A0A0L0G7R8_9EUKA</name>
<dbReference type="RefSeq" id="XP_014158871.1">
    <property type="nucleotide sequence ID" value="XM_014303396.1"/>
</dbReference>
<protein>
    <submittedName>
        <fullName evidence="1">Uncharacterized protein</fullName>
    </submittedName>
</protein>
<gene>
    <name evidence="1" type="ORF">SARC_02824</name>
</gene>
<organism evidence="1 2">
    <name type="scientific">Sphaeroforma arctica JP610</name>
    <dbReference type="NCBI Taxonomy" id="667725"/>
    <lineage>
        <taxon>Eukaryota</taxon>
        <taxon>Ichthyosporea</taxon>
        <taxon>Ichthyophonida</taxon>
        <taxon>Sphaeroforma</taxon>
    </lineage>
</organism>
<dbReference type="EMBL" id="KQ241728">
    <property type="protein sequence ID" value="KNC84969.1"/>
    <property type="molecule type" value="Genomic_DNA"/>
</dbReference>
<evidence type="ECO:0000313" key="2">
    <source>
        <dbReference type="Proteomes" id="UP000054560"/>
    </source>
</evidence>